<dbReference type="SUPFAM" id="SSF54211">
    <property type="entry name" value="Ribosomal protein S5 domain 2-like"/>
    <property type="match status" value="1"/>
</dbReference>
<evidence type="ECO:0000256" key="2">
    <source>
        <dbReference type="ARBA" id="ARBA00022741"/>
    </source>
</evidence>
<name>A0ABY5KUL6_9CELL</name>
<gene>
    <name evidence="5" type="ORF">NP048_05445</name>
</gene>
<evidence type="ECO:0000313" key="6">
    <source>
        <dbReference type="Proteomes" id="UP001316384"/>
    </source>
</evidence>
<keyword evidence="4" id="KW-0143">Chaperone</keyword>
<evidence type="ECO:0000256" key="4">
    <source>
        <dbReference type="ARBA" id="ARBA00023186"/>
    </source>
</evidence>
<dbReference type="PANTHER" id="PTHR11528">
    <property type="entry name" value="HEAT SHOCK PROTEIN 90 FAMILY MEMBER"/>
    <property type="match status" value="1"/>
</dbReference>
<dbReference type="RefSeq" id="WP_227578465.1">
    <property type="nucleotide sequence ID" value="NZ_CP101987.1"/>
</dbReference>
<evidence type="ECO:0000256" key="1">
    <source>
        <dbReference type="ARBA" id="ARBA00008239"/>
    </source>
</evidence>
<sequence length="625" mass="67834">MSATEVDRAFQVDLRGVVDLLARHLYSGPHLYLRELLQNAVDAITARRAVDPGAPATVRVRPLEDGGLEVVDTGIGLTVDEACDLLATIGRSSKRDEHLGSGRPEFLGQFGIGLLAAFMVAEEIDVVSRSAVDPQAPAVRWRGFDDGRFSVAPCHDDVAPGTTVRLRPRADADHWFTEGSVVALAEEYGGLLPVDVAVEVVLEPPGPRPPDGTAAARPTAWRRTSARHLPWRTSGDEASRTRALADYCERVFGLRPLAHIDLQVPLAGVEGVAFVMPVPVAQGTSVRHRVYLKRMLLGSRVDGLLPDWAVFVRCVVDARALRPTASREALYENEVLMATREALGAAVREWTLQTLRSWSPLTDAFVAAHDLALRALATSDQEMLELVAHVLPYETTDGTSTLEEVRATHGRVLYAPTLQEYRRVAAVARAEGLAVVNAGYVYDADVLARLAARPGWDVQVLGRDDVQGVLSPPPPELLVWWSGVEQDAERVLAPLECAPLLRTFGPTSLPALLLDGADARFERLRRRLVEERQDVWAEVLESLDDVAPPAERMLVLNGDNAVVLALADVPRGPVRDAGLRALYVQATLQAGEPLRARDAEVMTASLEVLLRAGLAPGSRPQDGLP</sequence>
<evidence type="ECO:0000256" key="3">
    <source>
        <dbReference type="ARBA" id="ARBA00022840"/>
    </source>
</evidence>
<dbReference type="Proteomes" id="UP001316384">
    <property type="component" value="Chromosome"/>
</dbReference>
<dbReference type="InterPro" id="IPR036890">
    <property type="entry name" value="HATPase_C_sf"/>
</dbReference>
<dbReference type="PRINTS" id="PR00775">
    <property type="entry name" value="HEATSHOCK90"/>
</dbReference>
<dbReference type="SUPFAM" id="SSF55874">
    <property type="entry name" value="ATPase domain of HSP90 chaperone/DNA topoisomerase II/histidine kinase"/>
    <property type="match status" value="1"/>
</dbReference>
<organism evidence="5 6">
    <name type="scientific">Cellulomonas xiejunii</name>
    <dbReference type="NCBI Taxonomy" id="2968083"/>
    <lineage>
        <taxon>Bacteria</taxon>
        <taxon>Bacillati</taxon>
        <taxon>Actinomycetota</taxon>
        <taxon>Actinomycetes</taxon>
        <taxon>Micrococcales</taxon>
        <taxon>Cellulomonadaceae</taxon>
        <taxon>Cellulomonas</taxon>
    </lineage>
</organism>
<reference evidence="5 6" key="1">
    <citation type="submission" date="2022-07" db="EMBL/GenBank/DDBJ databases">
        <title>Novel species in genus cellulomonas.</title>
        <authorList>
            <person name="Ye L."/>
        </authorList>
    </citation>
    <scope>NUCLEOTIDE SEQUENCE [LARGE SCALE GENOMIC DNA]</scope>
    <source>
        <strain evidence="6">zg-B89</strain>
    </source>
</reference>
<dbReference type="EMBL" id="CP101987">
    <property type="protein sequence ID" value="UUI72891.1"/>
    <property type="molecule type" value="Genomic_DNA"/>
</dbReference>
<comment type="similarity">
    <text evidence="1">Belongs to the heat shock protein 90 family.</text>
</comment>
<dbReference type="InterPro" id="IPR001404">
    <property type="entry name" value="Hsp90_fam"/>
</dbReference>
<keyword evidence="2" id="KW-0547">Nucleotide-binding</keyword>
<dbReference type="Gene3D" id="3.30.230.80">
    <property type="match status" value="1"/>
</dbReference>
<dbReference type="Gene3D" id="3.30.565.10">
    <property type="entry name" value="Histidine kinase-like ATPase, C-terminal domain"/>
    <property type="match status" value="1"/>
</dbReference>
<proteinExistence type="inferred from homology"/>
<dbReference type="InterPro" id="IPR020568">
    <property type="entry name" value="Ribosomal_Su5_D2-typ_SF"/>
</dbReference>
<dbReference type="InterPro" id="IPR020575">
    <property type="entry name" value="Hsp90_N"/>
</dbReference>
<protein>
    <submittedName>
        <fullName evidence="5">HSP90 family protein</fullName>
    </submittedName>
</protein>
<keyword evidence="3" id="KW-0067">ATP-binding</keyword>
<keyword evidence="6" id="KW-1185">Reference proteome</keyword>
<accession>A0ABY5KUL6</accession>
<evidence type="ECO:0000313" key="5">
    <source>
        <dbReference type="EMBL" id="UUI72891.1"/>
    </source>
</evidence>
<dbReference type="NCBIfam" id="NF010683">
    <property type="entry name" value="PRK14083.1"/>
    <property type="match status" value="1"/>
</dbReference>